<sequence>MVYTLCRHIRTNGRRCRAASLNESSWCFFHKRLHTSHQRFRHTEATRAYLIPGQHLELAPIEDRESVQLALSMVINALAVGQLETKRATALLYGLQLAGMNVNRLNPPPAAEVVRGITEEPEGLILAEPETHELPTLQPVEEKDEEDLEDEDFEEGDEEEYYD</sequence>
<dbReference type="RefSeq" id="WP_128913220.1">
    <property type="nucleotide sequence ID" value="NZ_RDSM01000002.1"/>
</dbReference>
<comment type="caution">
    <text evidence="2">The sequence shown here is derived from an EMBL/GenBank/DDBJ whole genome shotgun (WGS) entry which is preliminary data.</text>
</comment>
<evidence type="ECO:0000313" key="3">
    <source>
        <dbReference type="Proteomes" id="UP000289437"/>
    </source>
</evidence>
<feature type="region of interest" description="Disordered" evidence="1">
    <location>
        <begin position="121"/>
        <end position="163"/>
    </location>
</feature>
<dbReference type="AlphaFoldDB" id="A0A4V1L5F6"/>
<reference evidence="3" key="2">
    <citation type="submission" date="2019-02" db="EMBL/GenBank/DDBJ databases">
        <title>Granulicella sibirica sp. nov., a psychrotolerant acidobacterium isolated from an organic soil layer in forested tundra, West Siberia.</title>
        <authorList>
            <person name="Oshkin I.Y."/>
            <person name="Kulichevskaya I.S."/>
            <person name="Rijpstra W.I.C."/>
            <person name="Sinninghe Damste J.S."/>
            <person name="Rakitin A.L."/>
            <person name="Ravin N.V."/>
            <person name="Dedysh S.N."/>
        </authorList>
    </citation>
    <scope>NUCLEOTIDE SEQUENCE [LARGE SCALE GENOMIC DNA]</scope>
    <source>
        <strain evidence="3">AF10</strain>
    </source>
</reference>
<organism evidence="2 3">
    <name type="scientific">Granulicella sibirica</name>
    <dbReference type="NCBI Taxonomy" id="2479048"/>
    <lineage>
        <taxon>Bacteria</taxon>
        <taxon>Pseudomonadati</taxon>
        <taxon>Acidobacteriota</taxon>
        <taxon>Terriglobia</taxon>
        <taxon>Terriglobales</taxon>
        <taxon>Acidobacteriaceae</taxon>
        <taxon>Granulicella</taxon>
    </lineage>
</organism>
<dbReference type="Proteomes" id="UP000289437">
    <property type="component" value="Unassembled WGS sequence"/>
</dbReference>
<dbReference type="EMBL" id="RDSM01000002">
    <property type="protein sequence ID" value="RXH55594.1"/>
    <property type="molecule type" value="Genomic_DNA"/>
</dbReference>
<accession>A0A4V1L5F6</accession>
<protein>
    <submittedName>
        <fullName evidence="2">Uncharacterized protein</fullName>
    </submittedName>
</protein>
<name>A0A4V1L5F6_9BACT</name>
<proteinExistence type="predicted"/>
<feature type="compositionally biased region" description="Acidic residues" evidence="1">
    <location>
        <begin position="142"/>
        <end position="163"/>
    </location>
</feature>
<gene>
    <name evidence="2" type="ORF">GRAN_2451</name>
</gene>
<keyword evidence="3" id="KW-1185">Reference proteome</keyword>
<evidence type="ECO:0000313" key="2">
    <source>
        <dbReference type="EMBL" id="RXH55594.1"/>
    </source>
</evidence>
<dbReference type="OrthoDB" id="120978at2"/>
<reference evidence="2 3" key="1">
    <citation type="submission" date="2018-11" db="EMBL/GenBank/DDBJ databases">
        <authorList>
            <person name="Mardanov A.V."/>
            <person name="Ravin N.V."/>
            <person name="Dedysh S.N."/>
        </authorList>
    </citation>
    <scope>NUCLEOTIDE SEQUENCE [LARGE SCALE GENOMIC DNA]</scope>
    <source>
        <strain evidence="2 3">AF10</strain>
    </source>
</reference>
<evidence type="ECO:0000256" key="1">
    <source>
        <dbReference type="SAM" id="MobiDB-lite"/>
    </source>
</evidence>